<proteinExistence type="predicted"/>
<name>A0A645GJM0_9ZZZZ</name>
<gene>
    <name evidence="2" type="ORF">SDC9_174588</name>
</gene>
<sequence length="143" mass="15998">MGSAIFDNEQKAGQIASGTALRRMMISPLAKVNRSRMRFDSGIKKAIKLASQLGGENIIDLSKEKINIFWNDGLPDDPKEQAEIMGIRTGNKSTLSQFSAIQRLDSLSDEDTQKELEAILKDEKDNNPMSNMNFDYNKVVDED</sequence>
<evidence type="ECO:0000313" key="2">
    <source>
        <dbReference type="EMBL" id="MPN27161.1"/>
    </source>
</evidence>
<dbReference type="EMBL" id="VSSQ01076950">
    <property type="protein sequence ID" value="MPN27161.1"/>
    <property type="molecule type" value="Genomic_DNA"/>
</dbReference>
<comment type="caution">
    <text evidence="2">The sequence shown here is derived from an EMBL/GenBank/DDBJ whole genome shotgun (WGS) entry which is preliminary data.</text>
</comment>
<accession>A0A645GJM0</accession>
<protein>
    <recommendedName>
        <fullName evidence="3">Phage portal protein</fullName>
    </recommendedName>
</protein>
<dbReference type="InterPro" id="IPR021145">
    <property type="entry name" value="Portal_protein_SPP1_Gp6-like"/>
</dbReference>
<evidence type="ECO:0000256" key="1">
    <source>
        <dbReference type="SAM" id="MobiDB-lite"/>
    </source>
</evidence>
<organism evidence="2">
    <name type="scientific">bioreactor metagenome</name>
    <dbReference type="NCBI Taxonomy" id="1076179"/>
    <lineage>
        <taxon>unclassified sequences</taxon>
        <taxon>metagenomes</taxon>
        <taxon>ecological metagenomes</taxon>
    </lineage>
</organism>
<evidence type="ECO:0008006" key="3">
    <source>
        <dbReference type="Google" id="ProtNLM"/>
    </source>
</evidence>
<feature type="region of interest" description="Disordered" evidence="1">
    <location>
        <begin position="124"/>
        <end position="143"/>
    </location>
</feature>
<reference evidence="2" key="1">
    <citation type="submission" date="2019-08" db="EMBL/GenBank/DDBJ databases">
        <authorList>
            <person name="Kucharzyk K."/>
            <person name="Murdoch R.W."/>
            <person name="Higgins S."/>
            <person name="Loffler F."/>
        </authorList>
    </citation>
    <scope>NUCLEOTIDE SEQUENCE</scope>
</reference>
<dbReference type="AlphaFoldDB" id="A0A645GJM0"/>
<dbReference type="Pfam" id="PF05133">
    <property type="entry name" value="SPP1_portal"/>
    <property type="match status" value="1"/>
</dbReference>